<evidence type="ECO:0000256" key="5">
    <source>
        <dbReference type="ARBA" id="ARBA00023180"/>
    </source>
</evidence>
<dbReference type="Proteomes" id="UP000030161">
    <property type="component" value="Unassembled WGS sequence"/>
</dbReference>
<evidence type="ECO:0000313" key="6">
    <source>
        <dbReference type="EMBL" id="KGR12692.1"/>
    </source>
</evidence>
<dbReference type="InterPro" id="IPR025928">
    <property type="entry name" value="Flocculin_t3_rpt"/>
</dbReference>
<accession>A0AB34PT95</accession>
<gene>
    <name evidence="6" type="ORF">MG3_02776</name>
</gene>
<keyword evidence="2" id="KW-0134">Cell wall</keyword>
<reference evidence="6 7" key="1">
    <citation type="submission" date="2013-12" db="EMBL/GenBank/DDBJ databases">
        <title>The Genome Sequence of Candida albicans P78048.</title>
        <authorList>
            <consortium name="The Broad Institute Genome Sequencing Platform"/>
            <consortium name="The Broad Institute Genome Sequencing Center for Infectious Disease"/>
            <person name="Cuomo C."/>
            <person name="Bennett R."/>
            <person name="Hirakawa M."/>
            <person name="Noverr M."/>
            <person name="Mitchell A."/>
            <person name="Young S.K."/>
            <person name="Zeng Q."/>
            <person name="Gargeya S."/>
            <person name="Fitzgerald M."/>
            <person name="Abouelleil A."/>
            <person name="Alvarado L."/>
            <person name="Berlin A.M."/>
            <person name="Chapman S.B."/>
            <person name="Dewar J."/>
            <person name="Goldberg J."/>
            <person name="Griggs A."/>
            <person name="Gujja S."/>
            <person name="Hansen M."/>
            <person name="Howarth C."/>
            <person name="Imamovic A."/>
            <person name="Larimer J."/>
            <person name="McCowan C."/>
            <person name="Murphy C."/>
            <person name="Pearson M."/>
            <person name="Priest M."/>
            <person name="Roberts A."/>
            <person name="Saif S."/>
            <person name="Shea T."/>
            <person name="Sykes S."/>
            <person name="Wortman J."/>
            <person name="Nusbaum C."/>
            <person name="Birren B."/>
        </authorList>
    </citation>
    <scope>NUCLEOTIDE SEQUENCE [LARGE SCALE GENOMIC DNA]</scope>
    <source>
        <strain evidence="6 7">P78048</strain>
    </source>
</reference>
<feature type="non-terminal residue" evidence="6">
    <location>
        <position position="1"/>
    </location>
</feature>
<keyword evidence="4" id="KW-0732">Signal</keyword>
<dbReference type="Pfam" id="PF13928">
    <property type="entry name" value="Flocculin_t3"/>
    <property type="match status" value="1"/>
</dbReference>
<dbReference type="AlphaFoldDB" id="A0AB34PT95"/>
<comment type="subcellular location">
    <subcellularLocation>
        <location evidence="1">Secreted</location>
        <location evidence="1">Cell wall</location>
    </subcellularLocation>
</comment>
<evidence type="ECO:0000256" key="4">
    <source>
        <dbReference type="ARBA" id="ARBA00022729"/>
    </source>
</evidence>
<proteinExistence type="predicted"/>
<evidence type="ECO:0000256" key="1">
    <source>
        <dbReference type="ARBA" id="ARBA00004191"/>
    </source>
</evidence>
<organism evidence="6 7">
    <name type="scientific">Candida albicans P78048</name>
    <dbReference type="NCBI Taxonomy" id="1094989"/>
    <lineage>
        <taxon>Eukaryota</taxon>
        <taxon>Fungi</taxon>
        <taxon>Dikarya</taxon>
        <taxon>Ascomycota</taxon>
        <taxon>Saccharomycotina</taxon>
        <taxon>Pichiomycetes</taxon>
        <taxon>Debaryomycetaceae</taxon>
        <taxon>Candida/Lodderomyces clade</taxon>
        <taxon>Candida</taxon>
    </lineage>
</organism>
<evidence type="ECO:0000256" key="2">
    <source>
        <dbReference type="ARBA" id="ARBA00022512"/>
    </source>
</evidence>
<dbReference type="EMBL" id="AJIX01000015">
    <property type="protein sequence ID" value="KGR12692.1"/>
    <property type="molecule type" value="Genomic_DNA"/>
</dbReference>
<comment type="caution">
    <text evidence="6">The sequence shown here is derived from an EMBL/GenBank/DDBJ whole genome shotgun (WGS) entry which is preliminary data.</text>
</comment>
<keyword evidence="5" id="KW-0325">Glycoprotein</keyword>
<dbReference type="GO" id="GO:0009277">
    <property type="term" value="C:fungal-type cell wall"/>
    <property type="evidence" value="ECO:0007669"/>
    <property type="project" value="UniProtKB-ARBA"/>
</dbReference>
<sequence length="209" mass="21609">SSATTPGTSSVESTPGTSTGSCWISVSTGGYGYETTVTICSDVTSGQSVTTPTTISVPSTFCTTVPTAGTDETVITSYVTSTAHSTEVITVTSCADNGCQTHTTHTGVVVVTVTTTDVATTYTTYCPLTTTKAVYRVAKLANYKRDQTEFIATETNENTSNWPAPTLVPYVGISNDSSAAVSTFEGAANSVVPRLGLIAGFLSALLFLF</sequence>
<name>A0AB34PT95_CANAX</name>
<protein>
    <submittedName>
        <fullName evidence="6">Uncharacterized protein</fullName>
    </submittedName>
</protein>
<evidence type="ECO:0000256" key="3">
    <source>
        <dbReference type="ARBA" id="ARBA00022525"/>
    </source>
</evidence>
<keyword evidence="3" id="KW-0964">Secreted</keyword>
<evidence type="ECO:0000313" key="7">
    <source>
        <dbReference type="Proteomes" id="UP000030161"/>
    </source>
</evidence>